<name>A0A1D9G557_MOOP1</name>
<dbReference type="Pfam" id="PF03466">
    <property type="entry name" value="LysR_substrate"/>
    <property type="match status" value="1"/>
</dbReference>
<dbReference type="SUPFAM" id="SSF53850">
    <property type="entry name" value="Periplasmic binding protein-like II"/>
    <property type="match status" value="1"/>
</dbReference>
<evidence type="ECO:0000256" key="4">
    <source>
        <dbReference type="ARBA" id="ARBA00023163"/>
    </source>
</evidence>
<accession>A0A1D9G557</accession>
<gene>
    <name evidence="6" type="ORF">BJP36_24680</name>
</gene>
<feature type="domain" description="LysR substrate-binding" evidence="5">
    <location>
        <begin position="1"/>
        <end position="63"/>
    </location>
</feature>
<dbReference type="InterPro" id="IPR005119">
    <property type="entry name" value="LysR_subst-bd"/>
</dbReference>
<dbReference type="Proteomes" id="UP000176944">
    <property type="component" value="Chromosome"/>
</dbReference>
<keyword evidence="2" id="KW-0805">Transcription regulation</keyword>
<keyword evidence="3" id="KW-0238">DNA-binding</keyword>
<reference evidence="7" key="1">
    <citation type="submission" date="2016-10" db="EMBL/GenBank/DDBJ databases">
        <title>Comparative genomics uncovers the prolific and rare metabolic potential of the cyanobacterial genus Moorea.</title>
        <authorList>
            <person name="Leao T."/>
            <person name="Castelao G."/>
            <person name="Korobeynikov A."/>
            <person name="Monroe E.A."/>
            <person name="Podell S."/>
            <person name="Glukhov E."/>
            <person name="Allen E."/>
            <person name="Gerwick W.H."/>
            <person name="Gerwick L."/>
        </authorList>
    </citation>
    <scope>NUCLEOTIDE SEQUENCE [LARGE SCALE GENOMIC DNA]</scope>
    <source>
        <strain evidence="7">JHB</strain>
    </source>
</reference>
<evidence type="ECO:0000313" key="6">
    <source>
        <dbReference type="EMBL" id="AOY82635.1"/>
    </source>
</evidence>
<dbReference type="GO" id="GO:0003700">
    <property type="term" value="F:DNA-binding transcription factor activity"/>
    <property type="evidence" value="ECO:0007669"/>
    <property type="project" value="TreeGrafter"/>
</dbReference>
<dbReference type="GO" id="GO:0003677">
    <property type="term" value="F:DNA binding"/>
    <property type="evidence" value="ECO:0007669"/>
    <property type="project" value="UniProtKB-KW"/>
</dbReference>
<dbReference type="PANTHER" id="PTHR30346:SF0">
    <property type="entry name" value="HCA OPERON TRANSCRIPTIONAL ACTIVATOR HCAR"/>
    <property type="match status" value="1"/>
</dbReference>
<protein>
    <submittedName>
        <fullName evidence="6">LysR substrate-binding domain-containing protein</fullName>
    </submittedName>
</protein>
<sequence>MLGFVAAGMGIALLPNSIRRFRRDGVVYRSVEPSTAEIVLAIAWRITNPCPTLEQFLQVVRDTANM</sequence>
<dbReference type="Gene3D" id="3.40.190.10">
    <property type="entry name" value="Periplasmic binding protein-like II"/>
    <property type="match status" value="2"/>
</dbReference>
<evidence type="ECO:0000259" key="5">
    <source>
        <dbReference type="Pfam" id="PF03466"/>
    </source>
</evidence>
<evidence type="ECO:0000313" key="7">
    <source>
        <dbReference type="Proteomes" id="UP000176944"/>
    </source>
</evidence>
<organism evidence="6 7">
    <name type="scientific">Moorena producens (strain JHB)</name>
    <dbReference type="NCBI Taxonomy" id="1454205"/>
    <lineage>
        <taxon>Bacteria</taxon>
        <taxon>Bacillati</taxon>
        <taxon>Cyanobacteriota</taxon>
        <taxon>Cyanophyceae</taxon>
        <taxon>Coleofasciculales</taxon>
        <taxon>Coleofasciculaceae</taxon>
        <taxon>Moorena</taxon>
    </lineage>
</organism>
<evidence type="ECO:0000256" key="3">
    <source>
        <dbReference type="ARBA" id="ARBA00023125"/>
    </source>
</evidence>
<keyword evidence="4" id="KW-0804">Transcription</keyword>
<comment type="similarity">
    <text evidence="1">Belongs to the LysR transcriptional regulatory family.</text>
</comment>
<dbReference type="PANTHER" id="PTHR30346">
    <property type="entry name" value="TRANSCRIPTIONAL DUAL REGULATOR HCAR-RELATED"/>
    <property type="match status" value="1"/>
</dbReference>
<dbReference type="AlphaFoldDB" id="A0A1D9G557"/>
<evidence type="ECO:0000256" key="2">
    <source>
        <dbReference type="ARBA" id="ARBA00023015"/>
    </source>
</evidence>
<dbReference type="GO" id="GO:0032993">
    <property type="term" value="C:protein-DNA complex"/>
    <property type="evidence" value="ECO:0007669"/>
    <property type="project" value="TreeGrafter"/>
</dbReference>
<evidence type="ECO:0000256" key="1">
    <source>
        <dbReference type="ARBA" id="ARBA00009437"/>
    </source>
</evidence>
<proteinExistence type="inferred from homology"/>
<dbReference type="EMBL" id="CP017708">
    <property type="protein sequence ID" value="AOY82635.1"/>
    <property type="molecule type" value="Genomic_DNA"/>
</dbReference>